<feature type="signal peptide" evidence="1">
    <location>
        <begin position="1"/>
        <end position="23"/>
    </location>
</feature>
<keyword evidence="3" id="KW-1185">Reference proteome</keyword>
<organism evidence="2 3">
    <name type="scientific">Araneus ventricosus</name>
    <name type="common">Orbweaver spider</name>
    <name type="synonym">Epeira ventricosa</name>
    <dbReference type="NCBI Taxonomy" id="182803"/>
    <lineage>
        <taxon>Eukaryota</taxon>
        <taxon>Metazoa</taxon>
        <taxon>Ecdysozoa</taxon>
        <taxon>Arthropoda</taxon>
        <taxon>Chelicerata</taxon>
        <taxon>Arachnida</taxon>
        <taxon>Araneae</taxon>
        <taxon>Araneomorphae</taxon>
        <taxon>Entelegynae</taxon>
        <taxon>Araneoidea</taxon>
        <taxon>Araneidae</taxon>
        <taxon>Araneus</taxon>
    </lineage>
</organism>
<keyword evidence="1" id="KW-0732">Signal</keyword>
<gene>
    <name evidence="2" type="ORF">AVEN_239500_1</name>
</gene>
<dbReference type="OrthoDB" id="6473124at2759"/>
<dbReference type="EMBL" id="BGPR01002724">
    <property type="protein sequence ID" value="GBM77974.1"/>
    <property type="molecule type" value="Genomic_DNA"/>
</dbReference>
<accession>A0A4Y2IK00</accession>
<reference evidence="2 3" key="1">
    <citation type="journal article" date="2019" name="Sci. Rep.">
        <title>Orb-weaving spider Araneus ventricosus genome elucidates the spidroin gene catalogue.</title>
        <authorList>
            <person name="Kono N."/>
            <person name="Nakamura H."/>
            <person name="Ohtoshi R."/>
            <person name="Moran D.A.P."/>
            <person name="Shinohara A."/>
            <person name="Yoshida Y."/>
            <person name="Fujiwara M."/>
            <person name="Mori M."/>
            <person name="Tomita M."/>
            <person name="Arakawa K."/>
        </authorList>
    </citation>
    <scope>NUCLEOTIDE SEQUENCE [LARGE SCALE GENOMIC DNA]</scope>
</reference>
<dbReference type="AlphaFoldDB" id="A0A4Y2IK00"/>
<proteinExistence type="predicted"/>
<evidence type="ECO:0000313" key="3">
    <source>
        <dbReference type="Proteomes" id="UP000499080"/>
    </source>
</evidence>
<evidence type="ECO:0000313" key="2">
    <source>
        <dbReference type="EMBL" id="GBM77974.1"/>
    </source>
</evidence>
<protein>
    <submittedName>
        <fullName evidence="2">Uncharacterized protein</fullName>
    </submittedName>
</protein>
<sequence>MLLKGLTAVSLALLHILTGHSQACPYPEPQPCPYPEPQYIVIPQYNPTSGSIFSNDPSVAIFTNTFRKTVYGSGVLRELFDLSETTALEYSQFEYNSSQPQPPPSIFERNRKISSSLNIIYRENKGRSPPDFGWVLLLGISESERCLDVPLMASQPLNFHFRTKSKKTSIVMFTSSGGNVLQTPHQPISPKPLNYENMPPRLDVYHLSSSPEFRRDIAKCLKAY</sequence>
<evidence type="ECO:0000256" key="1">
    <source>
        <dbReference type="SAM" id="SignalP"/>
    </source>
</evidence>
<comment type="caution">
    <text evidence="2">The sequence shown here is derived from an EMBL/GenBank/DDBJ whole genome shotgun (WGS) entry which is preliminary data.</text>
</comment>
<dbReference type="Proteomes" id="UP000499080">
    <property type="component" value="Unassembled WGS sequence"/>
</dbReference>
<feature type="chain" id="PRO_5021227989" evidence="1">
    <location>
        <begin position="24"/>
        <end position="224"/>
    </location>
</feature>
<name>A0A4Y2IK00_ARAVE</name>